<dbReference type="InterPro" id="IPR057027">
    <property type="entry name" value="TPR_mt"/>
</dbReference>
<evidence type="ECO:0000259" key="4">
    <source>
        <dbReference type="Pfam" id="PF23276"/>
    </source>
</evidence>
<dbReference type="EMBL" id="MU150286">
    <property type="protein sequence ID" value="KAF9461287.1"/>
    <property type="molecule type" value="Genomic_DNA"/>
</dbReference>
<keyword evidence="6" id="KW-1185">Reference proteome</keyword>
<dbReference type="NCBIfam" id="TIGR00756">
    <property type="entry name" value="PPR"/>
    <property type="match status" value="1"/>
</dbReference>
<feature type="compositionally biased region" description="Basic and acidic residues" evidence="3">
    <location>
        <begin position="458"/>
        <end position="481"/>
    </location>
</feature>
<evidence type="ECO:0000256" key="2">
    <source>
        <dbReference type="PROSITE-ProRule" id="PRU00708"/>
    </source>
</evidence>
<comment type="caution">
    <text evidence="5">The sequence shown here is derived from an EMBL/GenBank/DDBJ whole genome shotgun (WGS) entry which is preliminary data.</text>
</comment>
<feature type="domain" description="Pentatricopeptide repeat-containing protein-mitochondrial" evidence="4">
    <location>
        <begin position="207"/>
        <end position="337"/>
    </location>
</feature>
<dbReference type="Pfam" id="PF13812">
    <property type="entry name" value="PPR_3"/>
    <property type="match status" value="3"/>
</dbReference>
<sequence length="516" mass="57884">MKLIQASEHGRYYESLAIAAEMKQAGMRPQLSTYTSLIHAASRDGSWLDAWAIFDDMILAGIKPNVGVFNWLIHAQRHRGSPYLFEVVNKMNELGVAPTATTFHHIVQRYVLAENLEVALQYFYAMKNRNIIPDVRSAQAIISLASQKGYPRLAIDLARWFEEVSVRRLDHTVWMNILIASANCLYEEGVLLSWKMAVQEFKIAPDEGLCSVVLHTAARHGLPDLATDVLRILKVMGAPWKEHHFAPLVEAFCRAGQIKEAIVALDIMRTNEIEARMETAYPIVNIEKGVEAVDATWAIIDELHKGGKNIDIAAFQVLIRASVFLKDLQRAVGAYKSLPEYGVSPDLPIFNLLLQGCVSASHRKLGSLLLDDMQAAKIKPDQETYVQFILLCLTQDTYEDAFFYLEEMKTASFTPPRSVYEAIIQKCLTARDTRYTIAIQEMKETGYELSDRLARQLDDTTRKNKQDTEAGRDNMPDRLPDLDQQLGLDGAAKAFIETGGLTGSEEMGKAPGTYPQ</sequence>
<dbReference type="GO" id="GO:0003729">
    <property type="term" value="F:mRNA binding"/>
    <property type="evidence" value="ECO:0007669"/>
    <property type="project" value="TreeGrafter"/>
</dbReference>
<accession>A0A9P6CD23</accession>
<dbReference type="OrthoDB" id="185373at2759"/>
<dbReference type="PANTHER" id="PTHR47933:SF11">
    <property type="entry name" value="PENTATRICOPEPTIDE REPEAT-CONTAINING PROTEIN 2"/>
    <property type="match status" value="1"/>
</dbReference>
<dbReference type="PANTHER" id="PTHR47933">
    <property type="entry name" value="PENTATRICOPEPTIDE REPEAT-CONTAINING PROTEIN 1, MITOCHONDRIAL"/>
    <property type="match status" value="1"/>
</dbReference>
<protein>
    <recommendedName>
        <fullName evidence="4">Pentatricopeptide repeat-containing protein-mitochondrial domain-containing protein</fullName>
    </recommendedName>
</protein>
<keyword evidence="1" id="KW-0677">Repeat</keyword>
<dbReference type="PROSITE" id="PS51375">
    <property type="entry name" value="PPR"/>
    <property type="match status" value="1"/>
</dbReference>
<organism evidence="5 6">
    <name type="scientific">Collybia nuda</name>
    <dbReference type="NCBI Taxonomy" id="64659"/>
    <lineage>
        <taxon>Eukaryota</taxon>
        <taxon>Fungi</taxon>
        <taxon>Dikarya</taxon>
        <taxon>Basidiomycota</taxon>
        <taxon>Agaricomycotina</taxon>
        <taxon>Agaricomycetes</taxon>
        <taxon>Agaricomycetidae</taxon>
        <taxon>Agaricales</taxon>
        <taxon>Tricholomatineae</taxon>
        <taxon>Clitocybaceae</taxon>
        <taxon>Collybia</taxon>
    </lineage>
</organism>
<evidence type="ECO:0000313" key="6">
    <source>
        <dbReference type="Proteomes" id="UP000807353"/>
    </source>
</evidence>
<dbReference type="Pfam" id="PF23276">
    <property type="entry name" value="TPR_24"/>
    <property type="match status" value="1"/>
</dbReference>
<dbReference type="Proteomes" id="UP000807353">
    <property type="component" value="Unassembled WGS sequence"/>
</dbReference>
<reference evidence="5" key="1">
    <citation type="submission" date="2020-11" db="EMBL/GenBank/DDBJ databases">
        <authorList>
            <consortium name="DOE Joint Genome Institute"/>
            <person name="Ahrendt S."/>
            <person name="Riley R."/>
            <person name="Andreopoulos W."/>
            <person name="Labutti K."/>
            <person name="Pangilinan J."/>
            <person name="Ruiz-Duenas F.J."/>
            <person name="Barrasa J.M."/>
            <person name="Sanchez-Garcia M."/>
            <person name="Camarero S."/>
            <person name="Miyauchi S."/>
            <person name="Serrano A."/>
            <person name="Linde D."/>
            <person name="Babiker R."/>
            <person name="Drula E."/>
            <person name="Ayuso-Fernandez I."/>
            <person name="Pacheco R."/>
            <person name="Padilla G."/>
            <person name="Ferreira P."/>
            <person name="Barriuso J."/>
            <person name="Kellner H."/>
            <person name="Castanera R."/>
            <person name="Alfaro M."/>
            <person name="Ramirez L."/>
            <person name="Pisabarro A.G."/>
            <person name="Kuo A."/>
            <person name="Tritt A."/>
            <person name="Lipzen A."/>
            <person name="He G."/>
            <person name="Yan M."/>
            <person name="Ng V."/>
            <person name="Cullen D."/>
            <person name="Martin F."/>
            <person name="Rosso M.-N."/>
            <person name="Henrissat B."/>
            <person name="Hibbett D."/>
            <person name="Martinez A.T."/>
            <person name="Grigoriev I.V."/>
        </authorList>
    </citation>
    <scope>NUCLEOTIDE SEQUENCE</scope>
    <source>
        <strain evidence="5">CBS 247.69</strain>
    </source>
</reference>
<evidence type="ECO:0000256" key="3">
    <source>
        <dbReference type="SAM" id="MobiDB-lite"/>
    </source>
</evidence>
<evidence type="ECO:0000313" key="5">
    <source>
        <dbReference type="EMBL" id="KAF9461287.1"/>
    </source>
</evidence>
<gene>
    <name evidence="5" type="ORF">BDZ94DRAFT_1283531</name>
</gene>
<name>A0A9P6CD23_9AGAR</name>
<proteinExistence type="predicted"/>
<evidence type="ECO:0000256" key="1">
    <source>
        <dbReference type="ARBA" id="ARBA00022737"/>
    </source>
</evidence>
<dbReference type="InterPro" id="IPR051240">
    <property type="entry name" value="Mito_RNA-Proc/Resp"/>
</dbReference>
<dbReference type="AlphaFoldDB" id="A0A9P6CD23"/>
<dbReference type="InterPro" id="IPR011990">
    <property type="entry name" value="TPR-like_helical_dom_sf"/>
</dbReference>
<dbReference type="InterPro" id="IPR002885">
    <property type="entry name" value="PPR_rpt"/>
</dbReference>
<feature type="repeat" description="PPR" evidence="2">
    <location>
        <begin position="30"/>
        <end position="64"/>
    </location>
</feature>
<dbReference type="Gene3D" id="1.25.40.10">
    <property type="entry name" value="Tetratricopeptide repeat domain"/>
    <property type="match status" value="4"/>
</dbReference>
<feature type="region of interest" description="Disordered" evidence="3">
    <location>
        <begin position="458"/>
        <end position="483"/>
    </location>
</feature>